<dbReference type="CDD" id="cd00090">
    <property type="entry name" value="HTH_ARSR"/>
    <property type="match status" value="1"/>
</dbReference>
<dbReference type="SUPFAM" id="SSF46785">
    <property type="entry name" value="Winged helix' DNA-binding domain"/>
    <property type="match status" value="1"/>
</dbReference>
<dbReference type="SMART" id="SM00418">
    <property type="entry name" value="HTH_ARSR"/>
    <property type="match status" value="1"/>
</dbReference>
<dbReference type="GeneID" id="5411304"/>
<accession>A7I917</accession>
<keyword evidence="6" id="KW-1185">Reference proteome</keyword>
<dbReference type="InterPro" id="IPR051081">
    <property type="entry name" value="HTH_MetalResp_TranReg"/>
</dbReference>
<dbReference type="InterPro" id="IPR036388">
    <property type="entry name" value="WH-like_DNA-bd_sf"/>
</dbReference>
<evidence type="ECO:0000313" key="5">
    <source>
        <dbReference type="EMBL" id="ABS56228.1"/>
    </source>
</evidence>
<dbReference type="Gene3D" id="1.10.10.10">
    <property type="entry name" value="Winged helix-like DNA-binding domain superfamily/Winged helix DNA-binding domain"/>
    <property type="match status" value="1"/>
</dbReference>
<organism evidence="5 6">
    <name type="scientific">Methanoregula boonei (strain DSM 21154 / JCM 14090 / 6A8)</name>
    <dbReference type="NCBI Taxonomy" id="456442"/>
    <lineage>
        <taxon>Archaea</taxon>
        <taxon>Methanobacteriati</taxon>
        <taxon>Methanobacteriota</taxon>
        <taxon>Stenosarchaea group</taxon>
        <taxon>Methanomicrobia</taxon>
        <taxon>Methanomicrobiales</taxon>
        <taxon>Methanoregulaceae</taxon>
        <taxon>Methanoregula</taxon>
    </lineage>
</organism>
<feature type="domain" description="HTH arsR-type" evidence="4">
    <location>
        <begin position="1"/>
        <end position="99"/>
    </location>
</feature>
<dbReference type="PANTHER" id="PTHR33154:SF33">
    <property type="entry name" value="TRANSCRIPTIONAL REPRESSOR SDPR"/>
    <property type="match status" value="1"/>
</dbReference>
<evidence type="ECO:0000313" key="6">
    <source>
        <dbReference type="Proteomes" id="UP000002408"/>
    </source>
</evidence>
<evidence type="ECO:0000256" key="3">
    <source>
        <dbReference type="ARBA" id="ARBA00023163"/>
    </source>
</evidence>
<keyword evidence="3" id="KW-0804">Transcription</keyword>
<dbReference type="STRING" id="456442.Mboo_1711"/>
<dbReference type="GO" id="GO:0003700">
    <property type="term" value="F:DNA-binding transcription factor activity"/>
    <property type="evidence" value="ECO:0007669"/>
    <property type="project" value="InterPro"/>
</dbReference>
<dbReference type="PANTHER" id="PTHR33154">
    <property type="entry name" value="TRANSCRIPTIONAL REGULATOR, ARSR FAMILY"/>
    <property type="match status" value="1"/>
</dbReference>
<reference evidence="6" key="1">
    <citation type="journal article" date="2015" name="Microbiology">
        <title>Genome of Methanoregula boonei 6A8 reveals adaptations to oligotrophic peatland environments.</title>
        <authorList>
            <person name="Braeuer S."/>
            <person name="Cadillo-Quiroz H."/>
            <person name="Kyrpides N."/>
            <person name="Woyke T."/>
            <person name="Goodwin L."/>
            <person name="Detter C."/>
            <person name="Podell S."/>
            <person name="Yavitt J.B."/>
            <person name="Zinder S.H."/>
        </authorList>
    </citation>
    <scope>NUCLEOTIDE SEQUENCE [LARGE SCALE GENOMIC DNA]</scope>
    <source>
        <strain evidence="6">DSM 21154 / JCM 14090 / 6A8</strain>
    </source>
</reference>
<keyword evidence="2" id="KW-0238">DNA-binding</keyword>
<dbReference type="InterPro" id="IPR011991">
    <property type="entry name" value="ArsR-like_HTH"/>
</dbReference>
<gene>
    <name evidence="5" type="ordered locus">Mboo_1711</name>
</gene>
<evidence type="ECO:0000256" key="2">
    <source>
        <dbReference type="ARBA" id="ARBA00023125"/>
    </source>
</evidence>
<dbReference type="GO" id="GO:0003677">
    <property type="term" value="F:DNA binding"/>
    <property type="evidence" value="ECO:0007669"/>
    <property type="project" value="UniProtKB-KW"/>
</dbReference>
<keyword evidence="1" id="KW-0805">Transcription regulation</keyword>
<dbReference type="eggNOG" id="arCOG01684">
    <property type="taxonomic scope" value="Archaea"/>
</dbReference>
<evidence type="ECO:0000256" key="1">
    <source>
        <dbReference type="ARBA" id="ARBA00023015"/>
    </source>
</evidence>
<protein>
    <submittedName>
        <fullName evidence="5">Regulatory protein, ArsR</fullName>
    </submittedName>
</protein>
<dbReference type="Proteomes" id="UP000002408">
    <property type="component" value="Chromosome"/>
</dbReference>
<dbReference type="HOGENOM" id="CLU_090889_0_0_2"/>
<dbReference type="InterPro" id="IPR001845">
    <property type="entry name" value="HTH_ArsR_DNA-bd_dom"/>
</dbReference>
<dbReference type="RefSeq" id="WP_012107276.1">
    <property type="nucleotide sequence ID" value="NC_009712.1"/>
</dbReference>
<dbReference type="KEGG" id="mbn:Mboo_1711"/>
<dbReference type="AlphaFoldDB" id="A7I917"/>
<sequence length="213" mass="24472">MEDLAEVARLLDILGNRNRRRIIGLLRQKPCFVTEISETLMISPKAVIEHLQLMEREEILSCQTDDRRRKYYYLANDILVDVSLRSLQSAMIGLDVEGKNMENERTRQAVVMLAKMVQAHDQLVTHLEQLNHDIDTKLADLARNHNDLFKSERELSVAIALSHEPLTPEELREATGYTQEELEPVVAEFVQRGIAGRTKNRIHLRGVHADQSQ</sequence>
<dbReference type="PROSITE" id="PS50987">
    <property type="entry name" value="HTH_ARSR_2"/>
    <property type="match status" value="1"/>
</dbReference>
<dbReference type="EMBL" id="CP000780">
    <property type="protein sequence ID" value="ABS56228.1"/>
    <property type="molecule type" value="Genomic_DNA"/>
</dbReference>
<dbReference type="InterPro" id="IPR036390">
    <property type="entry name" value="WH_DNA-bd_sf"/>
</dbReference>
<evidence type="ECO:0000259" key="4">
    <source>
        <dbReference type="PROSITE" id="PS50987"/>
    </source>
</evidence>
<dbReference type="OrthoDB" id="9623at2157"/>
<dbReference type="Pfam" id="PF01022">
    <property type="entry name" value="HTH_5"/>
    <property type="match status" value="1"/>
</dbReference>
<proteinExistence type="predicted"/>
<name>A7I917_METB6</name>